<evidence type="ECO:0000256" key="1">
    <source>
        <dbReference type="ARBA" id="ARBA00004418"/>
    </source>
</evidence>
<gene>
    <name evidence="3" type="ORF">H5P30_11080</name>
</gene>
<dbReference type="RefSeq" id="WP_185693010.1">
    <property type="nucleotide sequence ID" value="NZ_JACHVA010000086.1"/>
</dbReference>
<dbReference type="Proteomes" id="UP000525652">
    <property type="component" value="Unassembled WGS sequence"/>
</dbReference>
<proteinExistence type="inferred from homology"/>
<accession>A0A7X1AYG4</accession>
<evidence type="ECO:0000256" key="2">
    <source>
        <dbReference type="ARBA" id="ARBA00008520"/>
    </source>
</evidence>
<comment type="caution">
    <text evidence="3">The sequence shown here is derived from an EMBL/GenBank/DDBJ whole genome shotgun (WGS) entry which is preliminary data.</text>
</comment>
<keyword evidence="4" id="KW-1185">Reference proteome</keyword>
<dbReference type="Gene3D" id="3.40.190.10">
    <property type="entry name" value="Periplasmic binding protein-like II"/>
    <property type="match status" value="2"/>
</dbReference>
<sequence length="446" mass="50497">MPRNQESSPSSRPLQNRVSTSFFFGFLSTPLLFFLGCTQDESLEGPPDRPAEILFVGDPFAYVLEQNWEKIEDSFGDPVNLKIERYSNTRRSIIRNAQDSESFYNLVSFDILWLPHLAQNHILDPISEKDLEEIGIDPKTFYPQTIESSRYEGELLGIPIQPHFELMFYRKDWLEAEGLAPPRSFEELLEQARLFHSPEDNRFGICWNGLRGQAFGQTIAHLYASFGSSIVNDEGEPQIDTETGEKVLVFLQELLAVSPPDVLTMAWDQRIERFQNGQSAFTYGWGARAMTLEHDPASQVAGRVGYSIPPGENGFSEKVPLGQWNLGLPANLTPDERQRSLRLLKVLLSSDVYEMFADSGLENLYRKPPAGVAQSSEYLRTSREIFANDRTSEEARPRLENWTQLADILGTTFHDALLGRMTNEEALRLAQARADEAMGLPLEPVL</sequence>
<dbReference type="Pfam" id="PF01547">
    <property type="entry name" value="SBP_bac_1"/>
    <property type="match status" value="1"/>
</dbReference>
<dbReference type="SUPFAM" id="SSF53850">
    <property type="entry name" value="Periplasmic binding protein-like II"/>
    <property type="match status" value="1"/>
</dbReference>
<evidence type="ECO:0000313" key="3">
    <source>
        <dbReference type="EMBL" id="MBC2602320.1"/>
    </source>
</evidence>
<comment type="similarity">
    <text evidence="2">Belongs to the bacterial solute-binding protein 1 family.</text>
</comment>
<protein>
    <submittedName>
        <fullName evidence="3">Extracellular solute-binding protein</fullName>
    </submittedName>
</protein>
<name>A0A7X1AYG4_9BACT</name>
<dbReference type="PANTHER" id="PTHR43649">
    <property type="entry name" value="ARABINOSE-BINDING PROTEIN-RELATED"/>
    <property type="match status" value="1"/>
</dbReference>
<dbReference type="InterPro" id="IPR006059">
    <property type="entry name" value="SBP"/>
</dbReference>
<comment type="subcellular location">
    <subcellularLocation>
        <location evidence="1">Periplasm</location>
    </subcellularLocation>
</comment>
<evidence type="ECO:0000313" key="4">
    <source>
        <dbReference type="Proteomes" id="UP000525652"/>
    </source>
</evidence>
<dbReference type="AlphaFoldDB" id="A0A7X1AYG4"/>
<dbReference type="InterPro" id="IPR050490">
    <property type="entry name" value="Bact_solute-bd_prot1"/>
</dbReference>
<reference evidence="3 4" key="1">
    <citation type="submission" date="2020-07" db="EMBL/GenBank/DDBJ databases">
        <authorList>
            <person name="Feng X."/>
        </authorList>
    </citation>
    <scope>NUCLEOTIDE SEQUENCE [LARGE SCALE GENOMIC DNA]</scope>
    <source>
        <strain evidence="3 4">JCM14086</strain>
    </source>
</reference>
<dbReference type="PANTHER" id="PTHR43649:SF12">
    <property type="entry name" value="DIACETYLCHITOBIOSE BINDING PROTEIN DASA"/>
    <property type="match status" value="1"/>
</dbReference>
<dbReference type="EMBL" id="JACHVA010000086">
    <property type="protein sequence ID" value="MBC2602320.1"/>
    <property type="molecule type" value="Genomic_DNA"/>
</dbReference>
<dbReference type="GO" id="GO:0042597">
    <property type="term" value="C:periplasmic space"/>
    <property type="evidence" value="ECO:0007669"/>
    <property type="project" value="UniProtKB-SubCell"/>
</dbReference>
<organism evidence="3 4">
    <name type="scientific">Puniceicoccus vermicola</name>
    <dbReference type="NCBI Taxonomy" id="388746"/>
    <lineage>
        <taxon>Bacteria</taxon>
        <taxon>Pseudomonadati</taxon>
        <taxon>Verrucomicrobiota</taxon>
        <taxon>Opitutia</taxon>
        <taxon>Puniceicoccales</taxon>
        <taxon>Puniceicoccaceae</taxon>
        <taxon>Puniceicoccus</taxon>
    </lineage>
</organism>